<keyword evidence="3" id="KW-1185">Reference proteome</keyword>
<dbReference type="SUPFAM" id="SSF48452">
    <property type="entry name" value="TPR-like"/>
    <property type="match status" value="1"/>
</dbReference>
<dbReference type="SUPFAM" id="SSF81383">
    <property type="entry name" value="F-box domain"/>
    <property type="match status" value="1"/>
</dbReference>
<dbReference type="SUPFAM" id="SSF52047">
    <property type="entry name" value="RNI-like"/>
    <property type="match status" value="1"/>
</dbReference>
<dbReference type="GeneID" id="92029358"/>
<gene>
    <name evidence="2" type="ORF">J3D65DRAFT_46318</name>
</gene>
<dbReference type="Pfam" id="PF12937">
    <property type="entry name" value="F-box-like"/>
    <property type="match status" value="1"/>
</dbReference>
<dbReference type="PROSITE" id="PS50181">
    <property type="entry name" value="FBOX"/>
    <property type="match status" value="1"/>
</dbReference>
<dbReference type="InterPro" id="IPR032675">
    <property type="entry name" value="LRR_dom_sf"/>
</dbReference>
<dbReference type="Gene3D" id="1.25.40.10">
    <property type="entry name" value="Tetratricopeptide repeat domain"/>
    <property type="match status" value="1"/>
</dbReference>
<dbReference type="InterPro" id="IPR001810">
    <property type="entry name" value="F-box_dom"/>
</dbReference>
<dbReference type="InterPro" id="IPR011990">
    <property type="entry name" value="TPR-like_helical_dom_sf"/>
</dbReference>
<dbReference type="SMART" id="SM00256">
    <property type="entry name" value="FBOX"/>
    <property type="match status" value="1"/>
</dbReference>
<dbReference type="Gene3D" id="1.20.1280.50">
    <property type="match status" value="1"/>
</dbReference>
<dbReference type="PANTHER" id="PTHR38926:SF72">
    <property type="entry name" value="IM:7136021-RELATED"/>
    <property type="match status" value="1"/>
</dbReference>
<name>A0ABR1MAX7_9PEZI</name>
<comment type="caution">
    <text evidence="2">The sequence shown here is derived from an EMBL/GenBank/DDBJ whole genome shotgun (WGS) entry which is preliminary data.</text>
</comment>
<evidence type="ECO:0000313" key="2">
    <source>
        <dbReference type="EMBL" id="KAK7545006.1"/>
    </source>
</evidence>
<evidence type="ECO:0000259" key="1">
    <source>
        <dbReference type="PROSITE" id="PS50181"/>
    </source>
</evidence>
<dbReference type="Proteomes" id="UP001360953">
    <property type="component" value="Unassembled WGS sequence"/>
</dbReference>
<dbReference type="EMBL" id="JBBPEH010000001">
    <property type="protein sequence ID" value="KAK7545006.1"/>
    <property type="molecule type" value="Genomic_DNA"/>
</dbReference>
<dbReference type="RefSeq" id="XP_066660241.1">
    <property type="nucleotide sequence ID" value="XM_066796452.1"/>
</dbReference>
<dbReference type="CDD" id="cd09917">
    <property type="entry name" value="F-box_SF"/>
    <property type="match status" value="1"/>
</dbReference>
<sequence length="560" mass="63925">MPHEKSSSELLAQGDIYFQDREFQRAITAYLEAFESSNDLNDVTPLDKAAACYLRTRDYNSALALTKKMSKVNAGDVRTYLRMGQALQLLQKSALATKIFAKGLQRCRPTADGYDTLRKQYNRLECQERATNSVDPVNVLPYEMLDEIMSHLDFRCRVNLLLVSKKWQSYLTSNYRLWTDLDLSSSRRPVSRNCISKYIKWSNGRIHTAKLNRLSRHQSLWELGRQCQISSLLLLHPDIAGSSITHPLMAFKTLQSLSITSAVVTPGVFEEILNQAPTLTILNIQCLETRREAIDWQRQYPNLQHLRLNCVDDFRASDRGMMITKIGPRELLKRIPNIRTLAFTNFHLALAIDLDCSHLLQLETLDLRGSDFAALPPKLPGSIRNLHISSGEPEFISQGMTALPHLESLSLKIHEWTEDMHENPNLFLPALLQHHTPLRRLALKPSPSLTQWKTLLSTPRLAELEEIDMVDIPEAGEGQICALVLGHLPHLRRLRMEGFYHLTGWGIKQLVNGLEQLEELNLVKCPKIQFDSIEWARKKVQSVKWTPLQEASGKKVLWGS</sequence>
<evidence type="ECO:0000313" key="3">
    <source>
        <dbReference type="Proteomes" id="UP001360953"/>
    </source>
</evidence>
<dbReference type="PANTHER" id="PTHR38926">
    <property type="entry name" value="F-BOX DOMAIN CONTAINING PROTEIN, EXPRESSED"/>
    <property type="match status" value="1"/>
</dbReference>
<accession>A0ABR1MAX7</accession>
<dbReference type="Gene3D" id="3.80.10.10">
    <property type="entry name" value="Ribonuclease Inhibitor"/>
    <property type="match status" value="2"/>
</dbReference>
<proteinExistence type="predicted"/>
<organism evidence="2 3">
    <name type="scientific">Phyllosticta citribraziliensis</name>
    <dbReference type="NCBI Taxonomy" id="989973"/>
    <lineage>
        <taxon>Eukaryota</taxon>
        <taxon>Fungi</taxon>
        <taxon>Dikarya</taxon>
        <taxon>Ascomycota</taxon>
        <taxon>Pezizomycotina</taxon>
        <taxon>Dothideomycetes</taxon>
        <taxon>Dothideomycetes incertae sedis</taxon>
        <taxon>Botryosphaeriales</taxon>
        <taxon>Phyllostictaceae</taxon>
        <taxon>Phyllosticta</taxon>
    </lineage>
</organism>
<reference evidence="2 3" key="1">
    <citation type="submission" date="2024-04" db="EMBL/GenBank/DDBJ databases">
        <title>Phyllosticta paracitricarpa is synonymous to the EU quarantine fungus P. citricarpa based on phylogenomic analyses.</title>
        <authorList>
            <consortium name="Lawrence Berkeley National Laboratory"/>
            <person name="Van ingen-buijs V.A."/>
            <person name="Van westerhoven A.C."/>
            <person name="Haridas S."/>
            <person name="Skiadas P."/>
            <person name="Martin F."/>
            <person name="Groenewald J.Z."/>
            <person name="Crous P.W."/>
            <person name="Seidl M.F."/>
        </authorList>
    </citation>
    <scope>NUCLEOTIDE SEQUENCE [LARGE SCALE GENOMIC DNA]</scope>
    <source>
        <strain evidence="2 3">CPC 17464</strain>
    </source>
</reference>
<feature type="domain" description="F-box" evidence="1">
    <location>
        <begin position="134"/>
        <end position="181"/>
    </location>
</feature>
<dbReference type="InterPro" id="IPR036047">
    <property type="entry name" value="F-box-like_dom_sf"/>
</dbReference>
<protein>
    <recommendedName>
        <fullName evidence="1">F-box domain-containing protein</fullName>
    </recommendedName>
</protein>